<evidence type="ECO:0008006" key="3">
    <source>
        <dbReference type="Google" id="ProtNLM"/>
    </source>
</evidence>
<dbReference type="Proteomes" id="UP000235786">
    <property type="component" value="Unassembled WGS sequence"/>
</dbReference>
<dbReference type="PANTHER" id="PTHR37563:SF2">
    <property type="entry name" value="PHYTANOYL-COA DIOXYGENASE FAMILY PROTEIN (AFU_ORTHOLOGUE AFUA_2G03330)"/>
    <property type="match status" value="1"/>
</dbReference>
<reference evidence="1 2" key="1">
    <citation type="submission" date="2016-04" db="EMBL/GenBank/DDBJ databases">
        <title>A degradative enzymes factory behind the ericoid mycorrhizal symbiosis.</title>
        <authorList>
            <consortium name="DOE Joint Genome Institute"/>
            <person name="Martino E."/>
            <person name="Morin E."/>
            <person name="Grelet G."/>
            <person name="Kuo A."/>
            <person name="Kohler A."/>
            <person name="Daghino S."/>
            <person name="Barry K."/>
            <person name="Choi C."/>
            <person name="Cichocki N."/>
            <person name="Clum A."/>
            <person name="Copeland A."/>
            <person name="Hainaut M."/>
            <person name="Haridas S."/>
            <person name="Labutti K."/>
            <person name="Lindquist E."/>
            <person name="Lipzen A."/>
            <person name="Khouja H.-R."/>
            <person name="Murat C."/>
            <person name="Ohm R."/>
            <person name="Olson A."/>
            <person name="Spatafora J."/>
            <person name="Veneault-Fourrey C."/>
            <person name="Henrissat B."/>
            <person name="Grigoriev I."/>
            <person name="Martin F."/>
            <person name="Perotto S."/>
        </authorList>
    </citation>
    <scope>NUCLEOTIDE SEQUENCE [LARGE SCALE GENOMIC DNA]</scope>
    <source>
        <strain evidence="1 2">F</strain>
    </source>
</reference>
<dbReference type="Pfam" id="PF05721">
    <property type="entry name" value="PhyH"/>
    <property type="match status" value="1"/>
</dbReference>
<dbReference type="PANTHER" id="PTHR37563">
    <property type="entry name" value="PHYTANOYL-COA DIOXYGENASE FAMILY PROTEIN (AFU_ORTHOLOGUE AFUA_2G03330)"/>
    <property type="match status" value="1"/>
</dbReference>
<sequence length="333" mass="37724">MSRDSFQRINGECFTKNTGWDSQIYDQEIHTIHIPEAVRKTGVTTNEIIAEAIAFLHYDGIIILENAIDTSHLDTLNVILSREALEIAANPTHHFNFGKETQNMDQAPPPTRELMFKDVWCNPFAAAILAGMLGPRPVVHYANGNTALKATGRQPVHSDCEFAHPVFPFAMVVNINLIDTSAENGATEIWVGSHHVSTIDEHEPEMLQIKKEVVEERRKHSPPVRACTKKGSLVIRDLRLWHAGMPNRTDEPRVMLAFVVQPTWFQGRSKIKLPVDVKDLVESWELEFDADWVDEVDHKKISSADVDFGSRSKVLGKYQNRIAQKPMYYANSY</sequence>
<protein>
    <recommendedName>
        <fullName evidence="3">Phytanoyl-CoA dioxygenase family protein</fullName>
    </recommendedName>
</protein>
<keyword evidence="2" id="KW-1185">Reference proteome</keyword>
<dbReference type="InterPro" id="IPR008775">
    <property type="entry name" value="Phytyl_CoA_dOase-like"/>
</dbReference>
<dbReference type="OrthoDB" id="407832at2759"/>
<dbReference type="EMBL" id="KZ613974">
    <property type="protein sequence ID" value="PMD29391.1"/>
    <property type="molecule type" value="Genomic_DNA"/>
</dbReference>
<evidence type="ECO:0000313" key="2">
    <source>
        <dbReference type="Proteomes" id="UP000235786"/>
    </source>
</evidence>
<gene>
    <name evidence="1" type="ORF">L207DRAFT_520912</name>
</gene>
<dbReference type="SUPFAM" id="SSF51197">
    <property type="entry name" value="Clavaminate synthase-like"/>
    <property type="match status" value="1"/>
</dbReference>
<dbReference type="AlphaFoldDB" id="A0A2J6QT04"/>
<proteinExistence type="predicted"/>
<name>A0A2J6QT04_HYAVF</name>
<dbReference type="InterPro" id="IPR051961">
    <property type="entry name" value="Fungal_Metabolite_Diox"/>
</dbReference>
<dbReference type="Gene3D" id="2.60.120.620">
    <property type="entry name" value="q2cbj1_9rhob like domain"/>
    <property type="match status" value="1"/>
</dbReference>
<organism evidence="1 2">
    <name type="scientific">Hyaloscypha variabilis (strain UAMH 11265 / GT02V1 / F)</name>
    <name type="common">Meliniomyces variabilis</name>
    <dbReference type="NCBI Taxonomy" id="1149755"/>
    <lineage>
        <taxon>Eukaryota</taxon>
        <taxon>Fungi</taxon>
        <taxon>Dikarya</taxon>
        <taxon>Ascomycota</taxon>
        <taxon>Pezizomycotina</taxon>
        <taxon>Leotiomycetes</taxon>
        <taxon>Helotiales</taxon>
        <taxon>Hyaloscyphaceae</taxon>
        <taxon>Hyaloscypha</taxon>
        <taxon>Hyaloscypha variabilis</taxon>
    </lineage>
</organism>
<accession>A0A2J6QT04</accession>
<evidence type="ECO:0000313" key="1">
    <source>
        <dbReference type="EMBL" id="PMD29391.1"/>
    </source>
</evidence>